<dbReference type="PROSITE" id="PS00643">
    <property type="entry name" value="COMPLEX1_75K_3"/>
    <property type="match status" value="1"/>
</dbReference>
<evidence type="ECO:0000313" key="17">
    <source>
        <dbReference type="Proteomes" id="UP000075320"/>
    </source>
</evidence>
<dbReference type="SMART" id="SM00929">
    <property type="entry name" value="NADH-G_4Fe-4S_3"/>
    <property type="match status" value="1"/>
</dbReference>
<evidence type="ECO:0000256" key="3">
    <source>
        <dbReference type="ARBA" id="ARBA00005404"/>
    </source>
</evidence>
<dbReference type="SUPFAM" id="SSF54862">
    <property type="entry name" value="4Fe-4S ferredoxins"/>
    <property type="match status" value="1"/>
</dbReference>
<dbReference type="GO" id="GO:0016020">
    <property type="term" value="C:membrane"/>
    <property type="evidence" value="ECO:0007669"/>
    <property type="project" value="UniProtKB-SubCell"/>
</dbReference>
<dbReference type="Gene3D" id="3.30.200.210">
    <property type="match status" value="1"/>
</dbReference>
<dbReference type="GO" id="GO:0008137">
    <property type="term" value="F:NADH dehydrogenase (ubiquinone) activity"/>
    <property type="evidence" value="ECO:0007669"/>
    <property type="project" value="InterPro"/>
</dbReference>
<evidence type="ECO:0000256" key="6">
    <source>
        <dbReference type="ARBA" id="ARBA00022723"/>
    </source>
</evidence>
<keyword evidence="4" id="KW-0004">4Fe-4S</keyword>
<keyword evidence="17" id="KW-1185">Reference proteome</keyword>
<reference evidence="16 17" key="1">
    <citation type="submission" date="2016-03" db="EMBL/GenBank/DDBJ databases">
        <authorList>
            <person name="Ploux O."/>
        </authorList>
    </citation>
    <scope>NUCLEOTIDE SEQUENCE [LARGE SCALE GENOMIC DNA]</scope>
    <source>
        <strain evidence="16 17">R0</strain>
    </source>
</reference>
<evidence type="ECO:0000259" key="13">
    <source>
        <dbReference type="PROSITE" id="PS51085"/>
    </source>
</evidence>
<name>A0A150WNV8_BDEBC</name>
<dbReference type="GO" id="GO:0046872">
    <property type="term" value="F:metal ion binding"/>
    <property type="evidence" value="ECO:0007669"/>
    <property type="project" value="UniProtKB-KW"/>
</dbReference>
<dbReference type="OrthoDB" id="5287732at2"/>
<organism evidence="16 17">
    <name type="scientific">Bdellovibrio bacteriovorus</name>
    <dbReference type="NCBI Taxonomy" id="959"/>
    <lineage>
        <taxon>Bacteria</taxon>
        <taxon>Pseudomonadati</taxon>
        <taxon>Bdellovibrionota</taxon>
        <taxon>Bdellovibrionia</taxon>
        <taxon>Bdellovibrionales</taxon>
        <taxon>Pseudobdellovibrionaceae</taxon>
        <taxon>Bdellovibrio</taxon>
    </lineage>
</organism>
<evidence type="ECO:0000256" key="7">
    <source>
        <dbReference type="ARBA" id="ARBA00022967"/>
    </source>
</evidence>
<comment type="cofactor">
    <cofactor evidence="12">
        <name>[2Fe-2S] cluster</name>
        <dbReference type="ChEBI" id="CHEBI:190135"/>
    </cofactor>
</comment>
<dbReference type="Proteomes" id="UP000075320">
    <property type="component" value="Unassembled WGS sequence"/>
</dbReference>
<dbReference type="CDD" id="cd00207">
    <property type="entry name" value="fer2"/>
    <property type="match status" value="1"/>
</dbReference>
<keyword evidence="11" id="KW-0472">Membrane</keyword>
<dbReference type="SUPFAM" id="SSF53706">
    <property type="entry name" value="Formate dehydrogenase/DMSO reductase, domains 1-3"/>
    <property type="match status" value="1"/>
</dbReference>
<dbReference type="AlphaFoldDB" id="A0A150WNV8"/>
<dbReference type="EMBL" id="LUKE01000001">
    <property type="protein sequence ID" value="KYG65979.1"/>
    <property type="molecule type" value="Genomic_DNA"/>
</dbReference>
<evidence type="ECO:0000256" key="8">
    <source>
        <dbReference type="ARBA" id="ARBA00023004"/>
    </source>
</evidence>
<evidence type="ECO:0000256" key="12">
    <source>
        <dbReference type="ARBA" id="ARBA00034078"/>
    </source>
</evidence>
<dbReference type="InterPro" id="IPR000283">
    <property type="entry name" value="NADH_UbQ_OxRdtase_75kDa_su_CS"/>
</dbReference>
<dbReference type="FunFam" id="3.30.70.20:FF:000002">
    <property type="entry name" value="NADH-ubiquinone oxidoreductase 75 kDa subunit"/>
    <property type="match status" value="1"/>
</dbReference>
<keyword evidence="5" id="KW-0001">2Fe-2S</keyword>
<evidence type="ECO:0000256" key="4">
    <source>
        <dbReference type="ARBA" id="ARBA00022485"/>
    </source>
</evidence>
<keyword evidence="8" id="KW-0408">Iron</keyword>
<evidence type="ECO:0000256" key="5">
    <source>
        <dbReference type="ARBA" id="ARBA00022714"/>
    </source>
</evidence>
<gene>
    <name evidence="16" type="ORF">AZI86_02615</name>
</gene>
<dbReference type="GO" id="GO:0051539">
    <property type="term" value="F:4 iron, 4 sulfur cluster binding"/>
    <property type="evidence" value="ECO:0007669"/>
    <property type="project" value="UniProtKB-KW"/>
</dbReference>
<dbReference type="Gene3D" id="3.30.70.20">
    <property type="match status" value="1"/>
</dbReference>
<feature type="domain" description="2Fe-2S ferredoxin-type" evidence="13">
    <location>
        <begin position="1"/>
        <end position="78"/>
    </location>
</feature>
<feature type="domain" description="4Fe-4S His(Cys)3-ligated-type" evidence="15">
    <location>
        <begin position="78"/>
        <end position="117"/>
    </location>
</feature>
<dbReference type="PANTHER" id="PTHR43105">
    <property type="entry name" value="RESPIRATORY NITRATE REDUCTASE"/>
    <property type="match status" value="1"/>
</dbReference>
<evidence type="ECO:0000259" key="15">
    <source>
        <dbReference type="PROSITE" id="PS51839"/>
    </source>
</evidence>
<comment type="similarity">
    <text evidence="3">Belongs to the complex I 75 kDa subunit family.</text>
</comment>
<dbReference type="PROSITE" id="PS51085">
    <property type="entry name" value="2FE2S_FER_2"/>
    <property type="match status" value="1"/>
</dbReference>
<dbReference type="InterPro" id="IPR019574">
    <property type="entry name" value="NADH_UbQ_OxRdtase_Gsu_4Fe4S-bd"/>
</dbReference>
<comment type="subcellular location">
    <subcellularLocation>
        <location evidence="2">Membrane</location>
    </subcellularLocation>
</comment>
<keyword evidence="9" id="KW-0411">Iron-sulfur</keyword>
<evidence type="ECO:0000256" key="11">
    <source>
        <dbReference type="ARBA" id="ARBA00023136"/>
    </source>
</evidence>
<dbReference type="FunFam" id="3.10.20.740:FF:000004">
    <property type="entry name" value="NADH-quinone oxidoreductase"/>
    <property type="match status" value="1"/>
</dbReference>
<evidence type="ECO:0000256" key="9">
    <source>
        <dbReference type="ARBA" id="ARBA00023014"/>
    </source>
</evidence>
<proteinExistence type="inferred from homology"/>
<sequence>MPKCTINGKEVEVKEGTSIIEAMQQSGDRIAHYCWHPGLSVAGVCRLCMVEIEGNPRVQIACNTMVTEGMKINNTSEKVRDAVKWGLDFHLINHPLDCPICDQAGECGLQDQYMEYGKYDPEMAEAKVKKHKVVDLGPTVVLDSERCILCSRCVRFTEEVSKTNELGIFNRGDRSEIGCHEGVELNNNYSLNTVDICPVGALTSKDFRFRQRVWYLKDGDSVCNGCSTGCNIKVFYNKEGLFRIKPVYNEQVNGHWMCDSGRNAYKFVNREARLVKGMVRGASGWSEMAPGAAAKSAGEVLKNTSGDSLALVLTAQYTVEEYEAIIKTFVEEFKTKKIYFWINNKETFDSFDGLLYRGDKNPNTKGLLRVMEKYGVTGTWADLSQGLSSGSVKTVVVAGPENQAVFPDINDKVKELSKAQNLIWLQSGKHEALSALTGNVWLIPLKTFVEKDGTFVNFSGLEQKIKKVTTVVSEALTLTEAALLLAGKNLAIPTTAQPFLPNNQRPDQVALEARKKNEFVFRRGSL</sequence>
<dbReference type="PANTHER" id="PTHR43105:SF13">
    <property type="entry name" value="NADH-UBIQUINONE OXIDOREDUCTASE 75 KDA SUBUNIT, MITOCHONDRIAL"/>
    <property type="match status" value="1"/>
</dbReference>
<evidence type="ECO:0000256" key="2">
    <source>
        <dbReference type="ARBA" id="ARBA00004370"/>
    </source>
</evidence>
<dbReference type="SUPFAM" id="SSF54292">
    <property type="entry name" value="2Fe-2S ferredoxin-like"/>
    <property type="match status" value="1"/>
</dbReference>
<dbReference type="InterPro" id="IPR036010">
    <property type="entry name" value="2Fe-2S_ferredoxin-like_sf"/>
</dbReference>
<dbReference type="Pfam" id="PF04879">
    <property type="entry name" value="Molybdop_Fe4S4"/>
    <property type="match status" value="1"/>
</dbReference>
<dbReference type="Pfam" id="PF22117">
    <property type="entry name" value="Fer4_Nqo3"/>
    <property type="match status" value="1"/>
</dbReference>
<dbReference type="GO" id="GO:0042773">
    <property type="term" value="P:ATP synthesis coupled electron transport"/>
    <property type="evidence" value="ECO:0007669"/>
    <property type="project" value="InterPro"/>
</dbReference>
<dbReference type="SMART" id="SM00926">
    <property type="entry name" value="Molybdop_Fe4S4"/>
    <property type="match status" value="1"/>
</dbReference>
<dbReference type="Pfam" id="PF13510">
    <property type="entry name" value="Fer2_4"/>
    <property type="match status" value="1"/>
</dbReference>
<protein>
    <submittedName>
        <fullName evidence="16">NADH dehydrogenase</fullName>
    </submittedName>
</protein>
<dbReference type="Gene3D" id="3.10.20.740">
    <property type="match status" value="1"/>
</dbReference>
<dbReference type="GO" id="GO:0051537">
    <property type="term" value="F:2 iron, 2 sulfur cluster binding"/>
    <property type="evidence" value="ECO:0007669"/>
    <property type="project" value="UniProtKB-KW"/>
</dbReference>
<dbReference type="RefSeq" id="WP_061833539.1">
    <property type="nucleotide sequence ID" value="NZ_LUKE01000001.1"/>
</dbReference>
<evidence type="ECO:0000259" key="14">
    <source>
        <dbReference type="PROSITE" id="PS51669"/>
    </source>
</evidence>
<dbReference type="InterPro" id="IPR054351">
    <property type="entry name" value="NADH_UbQ_OxRdtase_ferredoxin"/>
</dbReference>
<evidence type="ECO:0000256" key="1">
    <source>
        <dbReference type="ARBA" id="ARBA00001966"/>
    </source>
</evidence>
<dbReference type="InterPro" id="IPR006963">
    <property type="entry name" value="Mopterin_OxRdtase_4Fe-4S_dom"/>
</dbReference>
<comment type="caution">
    <text evidence="16">The sequence shown here is derived from an EMBL/GenBank/DDBJ whole genome shotgun (WGS) entry which is preliminary data.</text>
</comment>
<dbReference type="PROSITE" id="PS51669">
    <property type="entry name" value="4FE4S_MOW_BIS_MGD"/>
    <property type="match status" value="1"/>
</dbReference>
<dbReference type="InterPro" id="IPR001041">
    <property type="entry name" value="2Fe-2S_ferredoxin-type"/>
</dbReference>
<dbReference type="Pfam" id="PF10588">
    <property type="entry name" value="NADH-G_4Fe-4S_3"/>
    <property type="match status" value="1"/>
</dbReference>
<accession>A0A150WNV8</accession>
<keyword evidence="7" id="KW-1278">Translocase</keyword>
<dbReference type="InterPro" id="IPR050123">
    <property type="entry name" value="Prok_molybdopt-oxidoreductase"/>
</dbReference>
<keyword evidence="6" id="KW-0479">Metal-binding</keyword>
<evidence type="ECO:0000313" key="16">
    <source>
        <dbReference type="EMBL" id="KYG65979.1"/>
    </source>
</evidence>
<dbReference type="PROSITE" id="PS51839">
    <property type="entry name" value="4FE4S_HC3"/>
    <property type="match status" value="1"/>
</dbReference>
<feature type="domain" description="4Fe-4S Mo/W bis-MGD-type" evidence="14">
    <location>
        <begin position="216"/>
        <end position="272"/>
    </location>
</feature>
<keyword evidence="10" id="KW-0520">NAD</keyword>
<evidence type="ECO:0000256" key="10">
    <source>
        <dbReference type="ARBA" id="ARBA00023027"/>
    </source>
</evidence>
<comment type="cofactor">
    <cofactor evidence="1">
        <name>[4Fe-4S] cluster</name>
        <dbReference type="ChEBI" id="CHEBI:49883"/>
    </cofactor>
</comment>
<dbReference type="GO" id="GO:0016491">
    <property type="term" value="F:oxidoreductase activity"/>
    <property type="evidence" value="ECO:0007669"/>
    <property type="project" value="InterPro"/>
</dbReference>